<reference evidence="2 3" key="1">
    <citation type="submission" date="2020-08" db="EMBL/GenBank/DDBJ databases">
        <authorList>
            <person name="Hejnol A."/>
        </authorList>
    </citation>
    <scope>NUCLEOTIDE SEQUENCE [LARGE SCALE GENOMIC DNA]</scope>
</reference>
<sequence length="266" mass="30520">MEGSLIVSKDAFYNLKQLIKITDNVQNIKDEKAQQEMCKALSDMMERTEDEKVFYKCANVFVQLVKSHPRIVENYFKVIAETTIKWSKNIKSKSKIVQKANELLRCLSPIWIKNLDYSLNILNILIKELKDLEKIYNSSGKSGKTEKQIEYREEMICAFCIYGILLDCIGRIITDFELNNLILPDNIMNALTGSAIPDPVYKQHEENIEKTCINEEEIGTGNISKGDKNADSTRSERDDSKSSVVTREEVYFFKIISPDGEKISHV</sequence>
<comment type="caution">
    <text evidence="2">The sequence shown here is derived from an EMBL/GenBank/DDBJ whole genome shotgun (WGS) entry which is preliminary data.</text>
</comment>
<dbReference type="AlphaFoldDB" id="A0A7I8W6T8"/>
<evidence type="ECO:0000313" key="3">
    <source>
        <dbReference type="Proteomes" id="UP000549394"/>
    </source>
</evidence>
<organism evidence="2 3">
    <name type="scientific">Dimorphilus gyrociliatus</name>
    <dbReference type="NCBI Taxonomy" id="2664684"/>
    <lineage>
        <taxon>Eukaryota</taxon>
        <taxon>Metazoa</taxon>
        <taxon>Spiralia</taxon>
        <taxon>Lophotrochozoa</taxon>
        <taxon>Annelida</taxon>
        <taxon>Polychaeta</taxon>
        <taxon>Polychaeta incertae sedis</taxon>
        <taxon>Dinophilidae</taxon>
        <taxon>Dimorphilus</taxon>
    </lineage>
</organism>
<dbReference type="InterPro" id="IPR016024">
    <property type="entry name" value="ARM-type_fold"/>
</dbReference>
<dbReference type="EMBL" id="CAJFCJ010000019">
    <property type="protein sequence ID" value="CAD5123905.1"/>
    <property type="molecule type" value="Genomic_DNA"/>
</dbReference>
<protein>
    <submittedName>
        <fullName evidence="2">DgyrCDS12212</fullName>
    </submittedName>
</protein>
<proteinExistence type="predicted"/>
<keyword evidence="3" id="KW-1185">Reference proteome</keyword>
<accession>A0A7I8W6T8</accession>
<evidence type="ECO:0000256" key="1">
    <source>
        <dbReference type="SAM" id="MobiDB-lite"/>
    </source>
</evidence>
<evidence type="ECO:0000313" key="2">
    <source>
        <dbReference type="EMBL" id="CAD5123905.1"/>
    </source>
</evidence>
<dbReference type="SUPFAM" id="SSF48371">
    <property type="entry name" value="ARM repeat"/>
    <property type="match status" value="1"/>
</dbReference>
<name>A0A7I8W6T8_9ANNE</name>
<feature type="compositionally biased region" description="Basic and acidic residues" evidence="1">
    <location>
        <begin position="225"/>
        <end position="242"/>
    </location>
</feature>
<feature type="region of interest" description="Disordered" evidence="1">
    <location>
        <begin position="219"/>
        <end position="242"/>
    </location>
</feature>
<dbReference type="Proteomes" id="UP000549394">
    <property type="component" value="Unassembled WGS sequence"/>
</dbReference>
<gene>
    <name evidence="2" type="ORF">DGYR_LOCUS11533</name>
</gene>